<protein>
    <submittedName>
        <fullName evidence="2">Uncharacterized protein</fullName>
    </submittedName>
</protein>
<evidence type="ECO:0000256" key="1">
    <source>
        <dbReference type="SAM" id="MobiDB-lite"/>
    </source>
</evidence>
<sequence>MTQAEGPDRQALGAWGAARRRKYLLWGAAAVRQCGALIVSGSGRSKGYNCANAKQKGPAVCTGMPGLRKAAVEEIELDGLHEALMTRGVCGAALQELYARTWPSRTKRRSAARQRATRALRPAPT</sequence>
<gene>
    <name evidence="2" type="ORF">GCM10011402_17320</name>
</gene>
<accession>A0ABQ1VH59</accession>
<comment type="caution">
    <text evidence="2">The sequence shown here is derived from an EMBL/GenBank/DDBJ whole genome shotgun (WGS) entry which is preliminary data.</text>
</comment>
<feature type="region of interest" description="Disordered" evidence="1">
    <location>
        <begin position="104"/>
        <end position="125"/>
    </location>
</feature>
<organism evidence="2 3">
    <name type="scientific">Paracoccus acridae</name>
    <dbReference type="NCBI Taxonomy" id="1795310"/>
    <lineage>
        <taxon>Bacteria</taxon>
        <taxon>Pseudomonadati</taxon>
        <taxon>Pseudomonadota</taxon>
        <taxon>Alphaproteobacteria</taxon>
        <taxon>Rhodobacterales</taxon>
        <taxon>Paracoccaceae</taxon>
        <taxon>Paracoccus</taxon>
    </lineage>
</organism>
<proteinExistence type="predicted"/>
<keyword evidence="3" id="KW-1185">Reference proteome</keyword>
<dbReference type="Proteomes" id="UP000640509">
    <property type="component" value="Unassembled WGS sequence"/>
</dbReference>
<reference evidence="3" key="1">
    <citation type="journal article" date="2019" name="Int. J. Syst. Evol. Microbiol.">
        <title>The Global Catalogue of Microorganisms (GCM) 10K type strain sequencing project: providing services to taxonomists for standard genome sequencing and annotation.</title>
        <authorList>
            <consortium name="The Broad Institute Genomics Platform"/>
            <consortium name="The Broad Institute Genome Sequencing Center for Infectious Disease"/>
            <person name="Wu L."/>
            <person name="Ma J."/>
        </authorList>
    </citation>
    <scope>NUCLEOTIDE SEQUENCE [LARGE SCALE GENOMIC DNA]</scope>
    <source>
        <strain evidence="3">CGMCC 1.15419</strain>
    </source>
</reference>
<name>A0ABQ1VH59_9RHOB</name>
<dbReference type="EMBL" id="BMIV01000005">
    <property type="protein sequence ID" value="GGF65734.1"/>
    <property type="molecule type" value="Genomic_DNA"/>
</dbReference>
<evidence type="ECO:0000313" key="3">
    <source>
        <dbReference type="Proteomes" id="UP000640509"/>
    </source>
</evidence>
<feature type="compositionally biased region" description="Basic residues" evidence="1">
    <location>
        <begin position="105"/>
        <end position="118"/>
    </location>
</feature>
<evidence type="ECO:0000313" key="2">
    <source>
        <dbReference type="EMBL" id="GGF65734.1"/>
    </source>
</evidence>